<dbReference type="InterPro" id="IPR052709">
    <property type="entry name" value="Transposase-MT_Hybrid"/>
</dbReference>
<gene>
    <name evidence="1" type="ORF">AVEN_105509_1</name>
</gene>
<evidence type="ECO:0000313" key="2">
    <source>
        <dbReference type="Proteomes" id="UP000499080"/>
    </source>
</evidence>
<dbReference type="GO" id="GO:0000793">
    <property type="term" value="C:condensed chromosome"/>
    <property type="evidence" value="ECO:0007669"/>
    <property type="project" value="TreeGrafter"/>
</dbReference>
<dbReference type="GO" id="GO:0044547">
    <property type="term" value="F:DNA topoisomerase binding"/>
    <property type="evidence" value="ECO:0007669"/>
    <property type="project" value="TreeGrafter"/>
</dbReference>
<name>A0A4Y2GKE6_ARAVE</name>
<dbReference type="GO" id="GO:0042800">
    <property type="term" value="F:histone H3K4 methyltransferase activity"/>
    <property type="evidence" value="ECO:0007669"/>
    <property type="project" value="TreeGrafter"/>
</dbReference>
<comment type="caution">
    <text evidence="1">The sequence shown here is derived from an EMBL/GenBank/DDBJ whole genome shotgun (WGS) entry which is preliminary data.</text>
</comment>
<keyword evidence="2" id="KW-1185">Reference proteome</keyword>
<evidence type="ECO:0008006" key="3">
    <source>
        <dbReference type="Google" id="ProtNLM"/>
    </source>
</evidence>
<dbReference type="GO" id="GO:0003690">
    <property type="term" value="F:double-stranded DNA binding"/>
    <property type="evidence" value="ECO:0007669"/>
    <property type="project" value="TreeGrafter"/>
</dbReference>
<reference evidence="1 2" key="1">
    <citation type="journal article" date="2019" name="Sci. Rep.">
        <title>Orb-weaving spider Araneus ventricosus genome elucidates the spidroin gene catalogue.</title>
        <authorList>
            <person name="Kono N."/>
            <person name="Nakamura H."/>
            <person name="Ohtoshi R."/>
            <person name="Moran D.A.P."/>
            <person name="Shinohara A."/>
            <person name="Yoshida Y."/>
            <person name="Fujiwara M."/>
            <person name="Mori M."/>
            <person name="Tomita M."/>
            <person name="Arakawa K."/>
        </authorList>
    </citation>
    <scope>NUCLEOTIDE SEQUENCE [LARGE SCALE GENOMIC DNA]</scope>
</reference>
<protein>
    <recommendedName>
        <fullName evidence="3">Mos1 transposase HTH domain-containing protein</fullName>
    </recommendedName>
</protein>
<dbReference type="PANTHER" id="PTHR46060:SF2">
    <property type="entry name" value="HISTONE-LYSINE N-METHYLTRANSFERASE SETMAR"/>
    <property type="match status" value="1"/>
</dbReference>
<dbReference type="Proteomes" id="UP000499080">
    <property type="component" value="Unassembled WGS sequence"/>
</dbReference>
<dbReference type="OrthoDB" id="10017160at2759"/>
<organism evidence="1 2">
    <name type="scientific">Araneus ventricosus</name>
    <name type="common">Orbweaver spider</name>
    <name type="synonym">Epeira ventricosa</name>
    <dbReference type="NCBI Taxonomy" id="182803"/>
    <lineage>
        <taxon>Eukaryota</taxon>
        <taxon>Metazoa</taxon>
        <taxon>Ecdysozoa</taxon>
        <taxon>Arthropoda</taxon>
        <taxon>Chelicerata</taxon>
        <taxon>Arachnida</taxon>
        <taxon>Araneae</taxon>
        <taxon>Araneomorphae</taxon>
        <taxon>Entelegynae</taxon>
        <taxon>Araneoidea</taxon>
        <taxon>Araneidae</taxon>
        <taxon>Araneus</taxon>
    </lineage>
</organism>
<dbReference type="AlphaFoldDB" id="A0A4Y2GKE6"/>
<accession>A0A4Y2GKE6</accession>
<dbReference type="GO" id="GO:0003697">
    <property type="term" value="F:single-stranded DNA binding"/>
    <property type="evidence" value="ECO:0007669"/>
    <property type="project" value="TreeGrafter"/>
</dbReference>
<dbReference type="GO" id="GO:0006303">
    <property type="term" value="P:double-strand break repair via nonhomologous end joining"/>
    <property type="evidence" value="ECO:0007669"/>
    <property type="project" value="TreeGrafter"/>
</dbReference>
<dbReference type="EMBL" id="BGPR01001426">
    <property type="protein sequence ID" value="GBM53627.1"/>
    <property type="molecule type" value="Genomic_DNA"/>
</dbReference>
<dbReference type="GO" id="GO:0046975">
    <property type="term" value="F:histone H3K36 methyltransferase activity"/>
    <property type="evidence" value="ECO:0007669"/>
    <property type="project" value="TreeGrafter"/>
</dbReference>
<sequence length="116" mass="13352">MFSKQEQRSWIKIESARSRTAQQCHQGLQEACGESGLPCRTMARWAKAFKEGRQNVADMRRPGHPSVSEEVYALAALLDNDLHHTICELVRKTELWHTTVLHILKERLGMRKIASR</sequence>
<dbReference type="PANTHER" id="PTHR46060">
    <property type="entry name" value="MARINER MOS1 TRANSPOSASE-LIKE PROTEIN"/>
    <property type="match status" value="1"/>
</dbReference>
<dbReference type="GO" id="GO:0005634">
    <property type="term" value="C:nucleus"/>
    <property type="evidence" value="ECO:0007669"/>
    <property type="project" value="TreeGrafter"/>
</dbReference>
<dbReference type="GO" id="GO:0015074">
    <property type="term" value="P:DNA integration"/>
    <property type="evidence" value="ECO:0007669"/>
    <property type="project" value="TreeGrafter"/>
</dbReference>
<evidence type="ECO:0000313" key="1">
    <source>
        <dbReference type="EMBL" id="GBM53627.1"/>
    </source>
</evidence>
<dbReference type="GO" id="GO:0000014">
    <property type="term" value="F:single-stranded DNA endodeoxyribonuclease activity"/>
    <property type="evidence" value="ECO:0007669"/>
    <property type="project" value="TreeGrafter"/>
</dbReference>
<dbReference type="GO" id="GO:0031297">
    <property type="term" value="P:replication fork processing"/>
    <property type="evidence" value="ECO:0007669"/>
    <property type="project" value="TreeGrafter"/>
</dbReference>
<proteinExistence type="predicted"/>
<dbReference type="GO" id="GO:0044774">
    <property type="term" value="P:mitotic DNA integrity checkpoint signaling"/>
    <property type="evidence" value="ECO:0007669"/>
    <property type="project" value="TreeGrafter"/>
</dbReference>
<dbReference type="GO" id="GO:0000729">
    <property type="term" value="P:DNA double-strand break processing"/>
    <property type="evidence" value="ECO:0007669"/>
    <property type="project" value="TreeGrafter"/>
</dbReference>
<dbReference type="GO" id="GO:0035861">
    <property type="term" value="C:site of double-strand break"/>
    <property type="evidence" value="ECO:0007669"/>
    <property type="project" value="TreeGrafter"/>
</dbReference>